<feature type="transmembrane region" description="Helical" evidence="8">
    <location>
        <begin position="280"/>
        <end position="302"/>
    </location>
</feature>
<comment type="subcellular location">
    <subcellularLocation>
        <location evidence="1">Cell inner membrane</location>
        <topology evidence="1">Multi-pass membrane protein</topology>
    </subcellularLocation>
    <subcellularLocation>
        <location evidence="8">Cell membrane</location>
        <topology evidence="8">Multi-pass membrane protein</topology>
    </subcellularLocation>
</comment>
<proteinExistence type="inferred from homology"/>
<dbReference type="EMBL" id="PDEP01000003">
    <property type="protein sequence ID" value="PEN08538.1"/>
    <property type="molecule type" value="Genomic_DNA"/>
</dbReference>
<evidence type="ECO:0000256" key="8">
    <source>
        <dbReference type="RuleBase" id="RU363032"/>
    </source>
</evidence>
<name>A0A2H3P7M0_9BACT</name>
<feature type="transmembrane region" description="Helical" evidence="8">
    <location>
        <begin position="314"/>
        <end position="335"/>
    </location>
</feature>
<accession>A0A2H3P7M0</accession>
<keyword evidence="6 8" id="KW-1133">Transmembrane helix</keyword>
<gene>
    <name evidence="10" type="ORF">CRI93_05010</name>
</gene>
<evidence type="ECO:0000259" key="9">
    <source>
        <dbReference type="PROSITE" id="PS50928"/>
    </source>
</evidence>
<keyword evidence="11" id="KW-1185">Reference proteome</keyword>
<dbReference type="PROSITE" id="PS50928">
    <property type="entry name" value="ABC_TM1"/>
    <property type="match status" value="2"/>
</dbReference>
<dbReference type="PANTHER" id="PTHR43357">
    <property type="entry name" value="INNER MEMBRANE ABC TRANSPORTER PERMEASE PROTEIN YDCV"/>
    <property type="match status" value="1"/>
</dbReference>
<organism evidence="10 11">
    <name type="scientific">Longimonas halophila</name>
    <dbReference type="NCBI Taxonomy" id="1469170"/>
    <lineage>
        <taxon>Bacteria</taxon>
        <taxon>Pseudomonadati</taxon>
        <taxon>Rhodothermota</taxon>
        <taxon>Rhodothermia</taxon>
        <taxon>Rhodothermales</taxon>
        <taxon>Salisaetaceae</taxon>
        <taxon>Longimonas</taxon>
    </lineage>
</organism>
<evidence type="ECO:0000256" key="3">
    <source>
        <dbReference type="ARBA" id="ARBA00022475"/>
    </source>
</evidence>
<dbReference type="CDD" id="cd06261">
    <property type="entry name" value="TM_PBP2"/>
    <property type="match status" value="2"/>
</dbReference>
<dbReference type="AlphaFoldDB" id="A0A2H3P7M0"/>
<protein>
    <submittedName>
        <fullName evidence="10">Iron ABC transporter permease</fullName>
    </submittedName>
</protein>
<evidence type="ECO:0000256" key="2">
    <source>
        <dbReference type="ARBA" id="ARBA00022448"/>
    </source>
</evidence>
<evidence type="ECO:0000313" key="10">
    <source>
        <dbReference type="EMBL" id="PEN08538.1"/>
    </source>
</evidence>
<feature type="transmembrane region" description="Helical" evidence="8">
    <location>
        <begin position="83"/>
        <end position="103"/>
    </location>
</feature>
<feature type="transmembrane region" description="Helical" evidence="8">
    <location>
        <begin position="341"/>
        <end position="359"/>
    </location>
</feature>
<evidence type="ECO:0000256" key="5">
    <source>
        <dbReference type="ARBA" id="ARBA00022692"/>
    </source>
</evidence>
<feature type="domain" description="ABC transmembrane type-1" evidence="9">
    <location>
        <begin position="7"/>
        <end position="202"/>
    </location>
</feature>
<feature type="transmembrane region" description="Helical" evidence="8">
    <location>
        <begin position="184"/>
        <end position="203"/>
    </location>
</feature>
<comment type="similarity">
    <text evidence="8">Belongs to the binding-protein-dependent transport system permease family.</text>
</comment>
<feature type="transmembrane region" description="Helical" evidence="8">
    <location>
        <begin position="448"/>
        <end position="468"/>
    </location>
</feature>
<dbReference type="Pfam" id="PF00528">
    <property type="entry name" value="BPD_transp_1"/>
    <property type="match status" value="2"/>
</dbReference>
<dbReference type="GO" id="GO:0005886">
    <property type="term" value="C:plasma membrane"/>
    <property type="evidence" value="ECO:0007669"/>
    <property type="project" value="UniProtKB-SubCell"/>
</dbReference>
<keyword evidence="3" id="KW-1003">Cell membrane</keyword>
<feature type="transmembrane region" description="Helical" evidence="8">
    <location>
        <begin position="142"/>
        <end position="164"/>
    </location>
</feature>
<evidence type="ECO:0000256" key="1">
    <source>
        <dbReference type="ARBA" id="ARBA00004429"/>
    </source>
</evidence>
<dbReference type="Proteomes" id="UP000221024">
    <property type="component" value="Unassembled WGS sequence"/>
</dbReference>
<dbReference type="GO" id="GO:0055085">
    <property type="term" value="P:transmembrane transport"/>
    <property type="evidence" value="ECO:0007669"/>
    <property type="project" value="InterPro"/>
</dbReference>
<dbReference type="SUPFAM" id="SSF161098">
    <property type="entry name" value="MetI-like"/>
    <property type="match status" value="2"/>
</dbReference>
<evidence type="ECO:0000256" key="4">
    <source>
        <dbReference type="ARBA" id="ARBA00022519"/>
    </source>
</evidence>
<keyword evidence="7 8" id="KW-0472">Membrane</keyword>
<comment type="caution">
    <text evidence="10">The sequence shown here is derived from an EMBL/GenBank/DDBJ whole genome shotgun (WGS) entry which is preliminary data.</text>
</comment>
<reference evidence="10 11" key="1">
    <citation type="submission" date="2017-10" db="EMBL/GenBank/DDBJ databases">
        <title>Draft genome of Longimonas halophila.</title>
        <authorList>
            <person name="Goh K.M."/>
            <person name="Shamsir M.S."/>
            <person name="Lim S.W."/>
        </authorList>
    </citation>
    <scope>NUCLEOTIDE SEQUENCE [LARGE SCALE GENOMIC DNA]</scope>
    <source>
        <strain evidence="10 11">KCTC 42399</strain>
    </source>
</reference>
<evidence type="ECO:0000313" key="11">
    <source>
        <dbReference type="Proteomes" id="UP000221024"/>
    </source>
</evidence>
<feature type="transmembrane region" description="Helical" evidence="8">
    <location>
        <begin position="390"/>
        <end position="415"/>
    </location>
</feature>
<keyword evidence="2 8" id="KW-0813">Transport</keyword>
<feature type="transmembrane region" description="Helical" evidence="8">
    <location>
        <begin position="6"/>
        <end position="30"/>
    </location>
</feature>
<keyword evidence="5 8" id="KW-0812">Transmembrane</keyword>
<keyword evidence="4" id="KW-0997">Cell inner membrane</keyword>
<sequence>MRTLELLWNTVALTGGVLVGTMLLAFPLAWLTARTTLPGTRIMTWLGVLPLAIPGYVMAYALLGATGSQGVLNQVVGLPIDRLHGYWGAWAALSLGTFPYLFLNLRTALLGLDPAIEESAQALGYPRHQVFWRVVLPQLRPALLAGGLLVGLHVLGDFGVVSLMRFETFSYALYLQYTASYDRIYAACLALMLLALTIAVLVLEARLLKGLLYHRTGTGTGRPATPVSLGAWTGPAYGGVGFIALTSVVIPAGTVVYWMASAAQTGVPWGGLGTALWDSFSASAPAAFLAASLALPVAYLSVRMPSQLTAGLERIAYLGYATPPLAFALALIVFTLQVLPFAYQTLGLLVVAYALHFMAEAVGPIRSALYQAPPNIEEAARSLGRTPLHAFASVTLPLLRPGLIVSVAFVFLSAMKELPLTFLLSPLGFDPLALNVWSYANEAMFADAAPYALAIMGFSALFVGLLLVREKTTSRQTHAAPMS</sequence>
<dbReference type="OrthoDB" id="9776648at2"/>
<dbReference type="InterPro" id="IPR035906">
    <property type="entry name" value="MetI-like_sf"/>
</dbReference>
<evidence type="ECO:0000256" key="7">
    <source>
        <dbReference type="ARBA" id="ARBA00023136"/>
    </source>
</evidence>
<feature type="transmembrane region" description="Helical" evidence="8">
    <location>
        <begin position="236"/>
        <end position="260"/>
    </location>
</feature>
<feature type="domain" description="ABC transmembrane type-1" evidence="9">
    <location>
        <begin position="276"/>
        <end position="468"/>
    </location>
</feature>
<dbReference type="InterPro" id="IPR000515">
    <property type="entry name" value="MetI-like"/>
</dbReference>
<feature type="transmembrane region" description="Helical" evidence="8">
    <location>
        <begin position="42"/>
        <end position="63"/>
    </location>
</feature>
<dbReference type="Gene3D" id="1.10.3720.10">
    <property type="entry name" value="MetI-like"/>
    <property type="match status" value="2"/>
</dbReference>
<dbReference type="PANTHER" id="PTHR43357:SF3">
    <property type="entry name" value="FE(3+)-TRANSPORT SYSTEM PERMEASE PROTEIN FBPB 2"/>
    <property type="match status" value="1"/>
</dbReference>
<evidence type="ECO:0000256" key="6">
    <source>
        <dbReference type="ARBA" id="ARBA00022989"/>
    </source>
</evidence>